<protein>
    <submittedName>
        <fullName evidence="2">Uncharacterized protein</fullName>
    </submittedName>
</protein>
<evidence type="ECO:0000256" key="1">
    <source>
        <dbReference type="SAM" id="MobiDB-lite"/>
    </source>
</evidence>
<dbReference type="AlphaFoldDB" id="A0A9Q3K4H8"/>
<name>A0A9Q3K4H8_9BASI</name>
<reference evidence="2" key="1">
    <citation type="submission" date="2021-03" db="EMBL/GenBank/DDBJ databases">
        <title>Draft genome sequence of rust myrtle Austropuccinia psidii MF-1, a brazilian biotype.</title>
        <authorList>
            <person name="Quecine M.C."/>
            <person name="Pachon D.M.R."/>
            <person name="Bonatelli M.L."/>
            <person name="Correr F.H."/>
            <person name="Franceschini L.M."/>
            <person name="Leite T.F."/>
            <person name="Margarido G.R.A."/>
            <person name="Almeida C.A."/>
            <person name="Ferrarezi J.A."/>
            <person name="Labate C.A."/>
        </authorList>
    </citation>
    <scope>NUCLEOTIDE SEQUENCE</scope>
    <source>
        <strain evidence="2">MF-1</strain>
    </source>
</reference>
<comment type="caution">
    <text evidence="2">The sequence shown here is derived from an EMBL/GenBank/DDBJ whole genome shotgun (WGS) entry which is preliminary data.</text>
</comment>
<gene>
    <name evidence="2" type="ORF">O181_112470</name>
</gene>
<feature type="compositionally biased region" description="Acidic residues" evidence="1">
    <location>
        <begin position="163"/>
        <end position="174"/>
    </location>
</feature>
<evidence type="ECO:0000313" key="2">
    <source>
        <dbReference type="EMBL" id="MBW0572755.1"/>
    </source>
</evidence>
<feature type="region of interest" description="Disordered" evidence="1">
    <location>
        <begin position="151"/>
        <end position="174"/>
    </location>
</feature>
<organism evidence="2 3">
    <name type="scientific">Austropuccinia psidii MF-1</name>
    <dbReference type="NCBI Taxonomy" id="1389203"/>
    <lineage>
        <taxon>Eukaryota</taxon>
        <taxon>Fungi</taxon>
        <taxon>Dikarya</taxon>
        <taxon>Basidiomycota</taxon>
        <taxon>Pucciniomycotina</taxon>
        <taxon>Pucciniomycetes</taxon>
        <taxon>Pucciniales</taxon>
        <taxon>Sphaerophragmiaceae</taxon>
        <taxon>Austropuccinia</taxon>
    </lineage>
</organism>
<dbReference type="Proteomes" id="UP000765509">
    <property type="component" value="Unassembled WGS sequence"/>
</dbReference>
<sequence>MRILKNIDSHSDDEKDFEKDKYIIKELKYRSQEATIFMRRVDAEIRKVLGENGKRLQQRIREQPPHSIPSSCNRVPKGLPIDFYDPGWYNNCTLGQKVGLEDTRNVAFLLDVSNSIKGNQDINETLDSQTFSKKYLDLKIQKYKLPEVKLDDSENEINSSSADIDEESFLDDED</sequence>
<dbReference type="EMBL" id="AVOT02090705">
    <property type="protein sequence ID" value="MBW0572755.1"/>
    <property type="molecule type" value="Genomic_DNA"/>
</dbReference>
<evidence type="ECO:0000313" key="3">
    <source>
        <dbReference type="Proteomes" id="UP000765509"/>
    </source>
</evidence>
<keyword evidence="3" id="KW-1185">Reference proteome</keyword>
<proteinExistence type="predicted"/>
<accession>A0A9Q3K4H8</accession>
<dbReference type="OrthoDB" id="2506837at2759"/>